<dbReference type="InterPro" id="IPR008949">
    <property type="entry name" value="Isoprenoid_synthase_dom_sf"/>
</dbReference>
<dbReference type="PANTHER" id="PTHR31480">
    <property type="entry name" value="BIFUNCTIONAL LYCOPENE CYCLASE/PHYTOENE SYNTHASE"/>
    <property type="match status" value="1"/>
</dbReference>
<comment type="function">
    <text evidence="10">Involved in the assembly of mitochondrial NADH:ubiquinone oxidoreductase complex (complex I) at early stages. May play a role in the biogenesis of complex I subunit MT-ND1.</text>
</comment>
<evidence type="ECO:0000256" key="6">
    <source>
        <dbReference type="ARBA" id="ARBA00022946"/>
    </source>
</evidence>
<dbReference type="Gene3D" id="1.10.600.10">
    <property type="entry name" value="Farnesyl Diphosphate Synthase"/>
    <property type="match status" value="1"/>
</dbReference>
<sequence length="312" mass="36950">MANYCRRLNSSFIINQRYSLICSIKHVSTSFQPKNATEYCMDLVRRYDFENFLCSLLLPSNIRSTAFAIRAFNIEIAQVRDVVTNRDIGRMRMQFWRDALENIYKDNPPQQPVALELHRVLRKDKLTKRWFNRMIDCRETYLNDRGFENVQLMEDYGENSVASVHYLILESAGIKNIHADHVASHLGKSQGIMVTIRGTPFNVSRNRVYLPMDLMIKHGVSQEDILRRKSDQKVKDLVYDIACVANQHLKLARSFKKELPKESRVIFLPAIACHSYLRQLETYQFDIFHPHLQRRNSWLPFSLFWNKFRRHF</sequence>
<keyword evidence="4" id="KW-0125">Carotenoid biosynthesis</keyword>
<dbReference type="EC" id="2.5.1.32" evidence="3"/>
<evidence type="ECO:0000256" key="10">
    <source>
        <dbReference type="ARBA" id="ARBA00056665"/>
    </source>
</evidence>
<keyword evidence="7" id="KW-0496">Mitochondrion</keyword>
<dbReference type="AlphaFoldDB" id="T1IUF8"/>
<dbReference type="SUPFAM" id="SSF48576">
    <property type="entry name" value="Terpenoid synthases"/>
    <property type="match status" value="1"/>
</dbReference>
<keyword evidence="8" id="KW-0472">Membrane</keyword>
<evidence type="ECO:0000313" key="13">
    <source>
        <dbReference type="Proteomes" id="UP000014500"/>
    </source>
</evidence>
<reference evidence="13" key="1">
    <citation type="submission" date="2011-05" db="EMBL/GenBank/DDBJ databases">
        <authorList>
            <person name="Richards S.R."/>
            <person name="Qu J."/>
            <person name="Jiang H."/>
            <person name="Jhangiani S.N."/>
            <person name="Agravi P."/>
            <person name="Goodspeed R."/>
            <person name="Gross S."/>
            <person name="Mandapat C."/>
            <person name="Jackson L."/>
            <person name="Mathew T."/>
            <person name="Pu L."/>
            <person name="Thornton R."/>
            <person name="Saada N."/>
            <person name="Wilczek-Boney K.B."/>
            <person name="Lee S."/>
            <person name="Kovar C."/>
            <person name="Wu Y."/>
            <person name="Scherer S.E."/>
            <person name="Worley K.C."/>
            <person name="Muzny D.M."/>
            <person name="Gibbs R."/>
        </authorList>
    </citation>
    <scope>NUCLEOTIDE SEQUENCE</scope>
    <source>
        <strain evidence="13">Brora</strain>
    </source>
</reference>
<evidence type="ECO:0000313" key="12">
    <source>
        <dbReference type="EnsemblMetazoa" id="SMAR004781-PA"/>
    </source>
</evidence>
<keyword evidence="13" id="KW-1185">Reference proteome</keyword>
<dbReference type="GO" id="GO:0005743">
    <property type="term" value="C:mitochondrial inner membrane"/>
    <property type="evidence" value="ECO:0007669"/>
    <property type="project" value="UniProtKB-SubCell"/>
</dbReference>
<dbReference type="Proteomes" id="UP000014500">
    <property type="component" value="Unassembled WGS sequence"/>
</dbReference>
<dbReference type="GO" id="GO:0016117">
    <property type="term" value="P:carotenoid biosynthetic process"/>
    <property type="evidence" value="ECO:0007669"/>
    <property type="project" value="UniProtKB-KW"/>
</dbReference>
<organism evidence="12 13">
    <name type="scientific">Strigamia maritima</name>
    <name type="common">European centipede</name>
    <name type="synonym">Geophilus maritimus</name>
    <dbReference type="NCBI Taxonomy" id="126957"/>
    <lineage>
        <taxon>Eukaryota</taxon>
        <taxon>Metazoa</taxon>
        <taxon>Ecdysozoa</taxon>
        <taxon>Arthropoda</taxon>
        <taxon>Myriapoda</taxon>
        <taxon>Chilopoda</taxon>
        <taxon>Pleurostigmophora</taxon>
        <taxon>Geophilomorpha</taxon>
        <taxon>Linotaeniidae</taxon>
        <taxon>Strigamia</taxon>
    </lineage>
</organism>
<protein>
    <recommendedName>
        <fullName evidence="11">NADH dehydrogenase (ubiquinone) complex I, assembly factor 6</fullName>
        <ecNumber evidence="3">2.5.1.32</ecNumber>
    </recommendedName>
</protein>
<proteinExistence type="inferred from homology"/>
<dbReference type="Pfam" id="PF00494">
    <property type="entry name" value="SQS_PSY"/>
    <property type="match status" value="1"/>
</dbReference>
<keyword evidence="5" id="KW-0999">Mitochondrion inner membrane</keyword>
<evidence type="ECO:0000256" key="3">
    <source>
        <dbReference type="ARBA" id="ARBA00012396"/>
    </source>
</evidence>
<dbReference type="HOGENOM" id="CLU_037269_6_0_1"/>
<comment type="catalytic activity">
    <reaction evidence="1">
        <text>2 (2E,6E,10E)-geranylgeranyl diphosphate = 15-cis-phytoene + 2 diphosphate</text>
        <dbReference type="Rhea" id="RHEA:34475"/>
        <dbReference type="ChEBI" id="CHEBI:27787"/>
        <dbReference type="ChEBI" id="CHEBI:33019"/>
        <dbReference type="ChEBI" id="CHEBI:58756"/>
        <dbReference type="EC" id="2.5.1.32"/>
    </reaction>
</comment>
<dbReference type="STRING" id="126957.T1IUF8"/>
<evidence type="ECO:0000256" key="5">
    <source>
        <dbReference type="ARBA" id="ARBA00022792"/>
    </source>
</evidence>
<evidence type="ECO:0000256" key="9">
    <source>
        <dbReference type="ARBA" id="ARBA00038273"/>
    </source>
</evidence>
<comment type="subcellular location">
    <subcellularLocation>
        <location evidence="2">Mitochondrion inner membrane</location>
    </subcellularLocation>
</comment>
<name>T1IUF8_STRMM</name>
<dbReference type="eggNOG" id="KOG4411">
    <property type="taxonomic scope" value="Eukaryota"/>
</dbReference>
<evidence type="ECO:0000256" key="8">
    <source>
        <dbReference type="ARBA" id="ARBA00023136"/>
    </source>
</evidence>
<evidence type="ECO:0000256" key="2">
    <source>
        <dbReference type="ARBA" id="ARBA00004273"/>
    </source>
</evidence>
<comment type="similarity">
    <text evidence="9">Belongs to the NDUFAF6 family.</text>
</comment>
<dbReference type="OMA" id="MINAREQ"/>
<dbReference type="FunFam" id="1.10.600.10:FF:000013">
    <property type="entry name" value="NADH dehydrogenase (ubiquinone) complex I, assembly factor 6"/>
    <property type="match status" value="1"/>
</dbReference>
<evidence type="ECO:0000256" key="11">
    <source>
        <dbReference type="ARBA" id="ARBA00069034"/>
    </source>
</evidence>
<keyword evidence="6" id="KW-0809">Transit peptide</keyword>
<dbReference type="InterPro" id="IPR002060">
    <property type="entry name" value="Squ/phyt_synthse"/>
</dbReference>
<dbReference type="EnsemblMetazoa" id="SMAR004781-RA">
    <property type="protein sequence ID" value="SMAR004781-PA"/>
    <property type="gene ID" value="SMAR004781"/>
</dbReference>
<reference evidence="12" key="2">
    <citation type="submission" date="2015-02" db="UniProtKB">
        <authorList>
            <consortium name="EnsemblMetazoa"/>
        </authorList>
    </citation>
    <scope>IDENTIFICATION</scope>
</reference>
<evidence type="ECO:0000256" key="7">
    <source>
        <dbReference type="ARBA" id="ARBA00023128"/>
    </source>
</evidence>
<evidence type="ECO:0000256" key="1">
    <source>
        <dbReference type="ARBA" id="ARBA00001805"/>
    </source>
</evidence>
<accession>T1IUF8</accession>
<evidence type="ECO:0000256" key="4">
    <source>
        <dbReference type="ARBA" id="ARBA00022746"/>
    </source>
</evidence>
<dbReference type="PhylomeDB" id="T1IUF8"/>
<dbReference type="EMBL" id="JH431533">
    <property type="status" value="NOT_ANNOTATED_CDS"/>
    <property type="molecule type" value="Genomic_DNA"/>
</dbReference>